<dbReference type="Gene3D" id="3.30.420.10">
    <property type="entry name" value="Ribonuclease H-like superfamily/Ribonuclease H"/>
    <property type="match status" value="1"/>
</dbReference>
<dbReference type="EMBL" id="KQ978389">
    <property type="protein sequence ID" value="KYM94327.1"/>
    <property type="molecule type" value="Genomic_DNA"/>
</dbReference>
<accession>A0A151I8M4</accession>
<evidence type="ECO:0000313" key="2">
    <source>
        <dbReference type="Proteomes" id="UP000078542"/>
    </source>
</evidence>
<reference evidence="1 2" key="1">
    <citation type="submission" date="2016-03" db="EMBL/GenBank/DDBJ databases">
        <title>Cyphomyrmex costatus WGS genome.</title>
        <authorList>
            <person name="Nygaard S."/>
            <person name="Hu H."/>
            <person name="Boomsma J."/>
            <person name="Zhang G."/>
        </authorList>
    </citation>
    <scope>NUCLEOTIDE SEQUENCE [LARGE SCALE GENOMIC DNA]</scope>
    <source>
        <strain evidence="1">MS0001</strain>
        <tissue evidence="1">Whole body</tissue>
    </source>
</reference>
<name>A0A151I8M4_9HYME</name>
<dbReference type="InterPro" id="IPR036397">
    <property type="entry name" value="RNaseH_sf"/>
</dbReference>
<keyword evidence="2" id="KW-1185">Reference proteome</keyword>
<feature type="non-terminal residue" evidence="1">
    <location>
        <position position="1"/>
    </location>
</feature>
<gene>
    <name evidence="1" type="ORF">ALC62_15046</name>
</gene>
<dbReference type="Proteomes" id="UP000078542">
    <property type="component" value="Unassembled WGS sequence"/>
</dbReference>
<sequence length="166" mass="19404">QMLSETVRTRRVARYNLLLCSLKNEASGRIRSFSNENIFTVDAKINRRNDRWLAYYPEDVPVVARTKFAVNVHVLGVVSSEGDVMPPHFFKKGETKEVYIHTSHLIQNWLSNNVDMFWFKEFWPPNSPDLNPLNYYVWSVVERVTNKSRHSNVTSLRTAIKAAFRN</sequence>
<proteinExistence type="predicted"/>
<organism evidence="1 2">
    <name type="scientific">Cyphomyrmex costatus</name>
    <dbReference type="NCBI Taxonomy" id="456900"/>
    <lineage>
        <taxon>Eukaryota</taxon>
        <taxon>Metazoa</taxon>
        <taxon>Ecdysozoa</taxon>
        <taxon>Arthropoda</taxon>
        <taxon>Hexapoda</taxon>
        <taxon>Insecta</taxon>
        <taxon>Pterygota</taxon>
        <taxon>Neoptera</taxon>
        <taxon>Endopterygota</taxon>
        <taxon>Hymenoptera</taxon>
        <taxon>Apocrita</taxon>
        <taxon>Aculeata</taxon>
        <taxon>Formicoidea</taxon>
        <taxon>Formicidae</taxon>
        <taxon>Myrmicinae</taxon>
        <taxon>Cyphomyrmex</taxon>
    </lineage>
</organism>
<dbReference type="GO" id="GO:0003676">
    <property type="term" value="F:nucleic acid binding"/>
    <property type="evidence" value="ECO:0007669"/>
    <property type="project" value="InterPro"/>
</dbReference>
<dbReference type="AlphaFoldDB" id="A0A151I8M4"/>
<protein>
    <recommendedName>
        <fullName evidence="3">Tc1-like transposase DDE domain-containing protein</fullName>
    </recommendedName>
</protein>
<evidence type="ECO:0008006" key="3">
    <source>
        <dbReference type="Google" id="ProtNLM"/>
    </source>
</evidence>
<evidence type="ECO:0000313" key="1">
    <source>
        <dbReference type="EMBL" id="KYM94327.1"/>
    </source>
</evidence>